<accession>A0A5B8MYB8</accession>
<reference evidence="1 2" key="1">
    <citation type="submission" date="2018-07" db="EMBL/GenBank/DDBJ databases">
        <title>The complete nuclear genome of the prasinophyte Chloropicon primus (CCMP1205).</title>
        <authorList>
            <person name="Pombert J.-F."/>
            <person name="Otis C."/>
            <person name="Turmel M."/>
            <person name="Lemieux C."/>
        </authorList>
    </citation>
    <scope>NUCLEOTIDE SEQUENCE [LARGE SCALE GENOMIC DNA]</scope>
    <source>
        <strain evidence="1 2">CCMP1205</strain>
    </source>
</reference>
<dbReference type="Gene3D" id="1.25.40.20">
    <property type="entry name" value="Ankyrin repeat-containing domain"/>
    <property type="match status" value="1"/>
</dbReference>
<dbReference type="Proteomes" id="UP000316726">
    <property type="component" value="Chromosome 13"/>
</dbReference>
<dbReference type="InterPro" id="IPR052050">
    <property type="entry name" value="SecEffector_AnkRepeat"/>
</dbReference>
<organism evidence="1 2">
    <name type="scientific">Chloropicon primus</name>
    <dbReference type="NCBI Taxonomy" id="1764295"/>
    <lineage>
        <taxon>Eukaryota</taxon>
        <taxon>Viridiplantae</taxon>
        <taxon>Chlorophyta</taxon>
        <taxon>Chloropicophyceae</taxon>
        <taxon>Chloropicales</taxon>
        <taxon>Chloropicaceae</taxon>
        <taxon>Chloropicon</taxon>
    </lineage>
</organism>
<evidence type="ECO:0000313" key="2">
    <source>
        <dbReference type="Proteomes" id="UP000316726"/>
    </source>
</evidence>
<dbReference type="AlphaFoldDB" id="A0A5B8MYB8"/>
<dbReference type="OrthoDB" id="498371at2759"/>
<sequence length="224" mass="25978">MAFALTSKQLREAQQQAGRKLVTRLCYMEDGIQVCENFSRDWCAWWSRRFNMTETAPACMNIIILVPASSGYLDVLKTYWSDIPENKKPLLMDRWTCAWASDSGHLEILQWLRSQGCAWDERTCHWAAAIGSLKCLQWARSEGCPWNESTICAVAAERGHLSVLQYASSQGCLWHTEMTLMAAKRGHLKVFQWLIYKRCPWNKERCRREGKPNIVDWLDELDPL</sequence>
<dbReference type="PANTHER" id="PTHR46586">
    <property type="entry name" value="ANKYRIN REPEAT-CONTAINING PROTEIN"/>
    <property type="match status" value="1"/>
</dbReference>
<protein>
    <recommendedName>
        <fullName evidence="3">Ankyrin repeat domain-containing protein</fullName>
    </recommendedName>
</protein>
<keyword evidence="2" id="KW-1185">Reference proteome</keyword>
<dbReference type="PANTHER" id="PTHR46586:SF3">
    <property type="entry name" value="ANKYRIN REPEAT-CONTAINING PROTEIN"/>
    <property type="match status" value="1"/>
</dbReference>
<proteinExistence type="predicted"/>
<evidence type="ECO:0000313" key="1">
    <source>
        <dbReference type="EMBL" id="QDZ24384.1"/>
    </source>
</evidence>
<gene>
    <name evidence="1" type="ORF">A3770_13p69020</name>
</gene>
<name>A0A5B8MYB8_9CHLO</name>
<dbReference type="EMBL" id="CP031046">
    <property type="protein sequence ID" value="QDZ24384.1"/>
    <property type="molecule type" value="Genomic_DNA"/>
</dbReference>
<evidence type="ECO:0008006" key="3">
    <source>
        <dbReference type="Google" id="ProtNLM"/>
    </source>
</evidence>
<dbReference type="SUPFAM" id="SSF48403">
    <property type="entry name" value="Ankyrin repeat"/>
    <property type="match status" value="1"/>
</dbReference>
<dbReference type="InterPro" id="IPR036770">
    <property type="entry name" value="Ankyrin_rpt-contain_sf"/>
</dbReference>